<proteinExistence type="inferred from homology"/>
<evidence type="ECO:0000256" key="2">
    <source>
        <dbReference type="ARBA" id="ARBA00008240"/>
    </source>
</evidence>
<dbReference type="OrthoDB" id="9783227at2"/>
<keyword evidence="6" id="KW-0769">Symport</keyword>
<dbReference type="AlphaFoldDB" id="T0BRC7"/>
<dbReference type="KEGG" id="aaco:K1I37_19440"/>
<organism evidence="9 10">
    <name type="scientific">Alicyclobacillus acidoterrestris (strain ATCC 49025 / DSM 3922 / CIP 106132 / NCIMB 13137 / GD3B)</name>
    <dbReference type="NCBI Taxonomy" id="1356854"/>
    <lineage>
        <taxon>Bacteria</taxon>
        <taxon>Bacillati</taxon>
        <taxon>Bacillota</taxon>
        <taxon>Bacilli</taxon>
        <taxon>Bacillales</taxon>
        <taxon>Alicyclobacillaceae</taxon>
        <taxon>Alicyclobacillus</taxon>
    </lineage>
</organism>
<dbReference type="eggNOG" id="COG0477">
    <property type="taxonomic scope" value="Bacteria"/>
</dbReference>
<keyword evidence="8" id="KW-0472">Membrane</keyword>
<evidence type="ECO:0000256" key="3">
    <source>
        <dbReference type="ARBA" id="ARBA00022448"/>
    </source>
</evidence>
<comment type="similarity">
    <text evidence="2">Belongs to the major facilitator superfamily. Metabolite:H+ Symporter (MHS) family (TC 2.A.1.6) family.</text>
</comment>
<dbReference type="GO" id="GO:0005886">
    <property type="term" value="C:plasma membrane"/>
    <property type="evidence" value="ECO:0007669"/>
    <property type="project" value="UniProtKB-SubCell"/>
</dbReference>
<sequence length="152" mass="16084">MVLVARLIQGVSTGIEQPAANAAAMEIARPGRQGLFSGVVNVAFNQGGNLMASLICFLASMAFGTSAMQSWGWRIPFHENATAVFGVTTLLMLIMVAVGPLSGYLADHFGSSTTGVAVGYGIWWDSIVFAYCSTASRGIVVVSYVWARSFVH</sequence>
<dbReference type="GO" id="GO:0015293">
    <property type="term" value="F:symporter activity"/>
    <property type="evidence" value="ECO:0007669"/>
    <property type="project" value="UniProtKB-KW"/>
</dbReference>
<evidence type="ECO:0000256" key="5">
    <source>
        <dbReference type="ARBA" id="ARBA00022692"/>
    </source>
</evidence>
<name>T0BRC7_ALIAG</name>
<keyword evidence="10" id="KW-1185">Reference proteome</keyword>
<dbReference type="STRING" id="1356854.N007_13070"/>
<dbReference type="InterPro" id="IPR051084">
    <property type="entry name" value="H+-coupled_symporters"/>
</dbReference>
<evidence type="ECO:0000256" key="1">
    <source>
        <dbReference type="ARBA" id="ARBA00004651"/>
    </source>
</evidence>
<dbReference type="EMBL" id="CP080467">
    <property type="protein sequence ID" value="UNO48784.1"/>
    <property type="molecule type" value="Genomic_DNA"/>
</dbReference>
<dbReference type="Gene3D" id="1.20.1250.20">
    <property type="entry name" value="MFS general substrate transporter like domains"/>
    <property type="match status" value="1"/>
</dbReference>
<evidence type="ECO:0000313" key="10">
    <source>
        <dbReference type="Proteomes" id="UP000829401"/>
    </source>
</evidence>
<comment type="subcellular location">
    <subcellularLocation>
        <location evidence="1">Cell membrane</location>
        <topology evidence="1">Multi-pass membrane protein</topology>
    </subcellularLocation>
</comment>
<dbReference type="SUPFAM" id="SSF103473">
    <property type="entry name" value="MFS general substrate transporter"/>
    <property type="match status" value="1"/>
</dbReference>
<dbReference type="Proteomes" id="UP000829401">
    <property type="component" value="Chromosome"/>
</dbReference>
<dbReference type="PANTHER" id="PTHR43528:SF1">
    <property type="entry name" value="ALPHA-KETOGLUTARATE PERMEASE"/>
    <property type="match status" value="1"/>
</dbReference>
<protein>
    <submittedName>
        <fullName evidence="9">Uncharacterized protein</fullName>
    </submittedName>
</protein>
<dbReference type="InterPro" id="IPR036259">
    <property type="entry name" value="MFS_trans_sf"/>
</dbReference>
<accession>T0BRC7</accession>
<evidence type="ECO:0000256" key="8">
    <source>
        <dbReference type="ARBA" id="ARBA00023136"/>
    </source>
</evidence>
<evidence type="ECO:0000256" key="7">
    <source>
        <dbReference type="ARBA" id="ARBA00022989"/>
    </source>
</evidence>
<keyword evidence="5" id="KW-0812">Transmembrane</keyword>
<evidence type="ECO:0000256" key="6">
    <source>
        <dbReference type="ARBA" id="ARBA00022847"/>
    </source>
</evidence>
<evidence type="ECO:0000256" key="4">
    <source>
        <dbReference type="ARBA" id="ARBA00022475"/>
    </source>
</evidence>
<accession>A0A9E6ZTA0</accession>
<dbReference type="RefSeq" id="WP_021297668.1">
    <property type="nucleotide sequence ID" value="NZ_AURB01000158.1"/>
</dbReference>
<keyword evidence="7" id="KW-1133">Transmembrane helix</keyword>
<gene>
    <name evidence="9" type="ORF">K1I37_19440</name>
</gene>
<reference evidence="10" key="1">
    <citation type="journal article" date="2022" name="G3 (Bethesda)">
        <title>Unveiling the complete genome sequence of Alicyclobacillus acidoterrestris DSM 3922T, a taint-producing strain.</title>
        <authorList>
            <person name="Leonardo I.C."/>
            <person name="Barreto Crespo M.T."/>
            <person name="Gaspar F.B."/>
        </authorList>
    </citation>
    <scope>NUCLEOTIDE SEQUENCE [LARGE SCALE GENOMIC DNA]</scope>
    <source>
        <strain evidence="10">DSM 3922</strain>
    </source>
</reference>
<dbReference type="InterPro" id="IPR020846">
    <property type="entry name" value="MFS_dom"/>
</dbReference>
<keyword evidence="4" id="KW-1003">Cell membrane</keyword>
<dbReference type="PROSITE" id="PS50850">
    <property type="entry name" value="MFS"/>
    <property type="match status" value="1"/>
</dbReference>
<dbReference type="PANTHER" id="PTHR43528">
    <property type="entry name" value="ALPHA-KETOGLUTARATE PERMEASE"/>
    <property type="match status" value="1"/>
</dbReference>
<keyword evidence="3" id="KW-0813">Transport</keyword>
<evidence type="ECO:0000313" key="9">
    <source>
        <dbReference type="EMBL" id="UNO48784.1"/>
    </source>
</evidence>